<dbReference type="InterPro" id="IPR011545">
    <property type="entry name" value="DEAD/DEAH_box_helicase_dom"/>
</dbReference>
<keyword evidence="3" id="KW-0347">Helicase</keyword>
<keyword evidence="1" id="KW-0547">Nucleotide-binding</keyword>
<dbReference type="InterPro" id="IPR027417">
    <property type="entry name" value="P-loop_NTPase"/>
</dbReference>
<keyword evidence="2" id="KW-0378">Hydrolase</keyword>
<dbReference type="PROSITE" id="PS51194">
    <property type="entry name" value="HELICASE_CTER"/>
    <property type="match status" value="1"/>
</dbReference>
<evidence type="ECO:0000256" key="1">
    <source>
        <dbReference type="ARBA" id="ARBA00022741"/>
    </source>
</evidence>
<dbReference type="InterPro" id="IPR014001">
    <property type="entry name" value="Helicase_ATP-bd"/>
</dbReference>
<comment type="similarity">
    <text evidence="5">Belongs to the DEAD box helicase family.</text>
</comment>
<dbReference type="RefSeq" id="WP_284328965.1">
    <property type="nucleotide sequence ID" value="NZ_BSUN01000001.1"/>
</dbReference>
<dbReference type="SMART" id="SM00490">
    <property type="entry name" value="HELICc"/>
    <property type="match status" value="1"/>
</dbReference>
<evidence type="ECO:0000256" key="2">
    <source>
        <dbReference type="ARBA" id="ARBA00022801"/>
    </source>
</evidence>
<dbReference type="CDD" id="cd18787">
    <property type="entry name" value="SF2_C_DEAD"/>
    <property type="match status" value="1"/>
</dbReference>
<dbReference type="Pfam" id="PF00271">
    <property type="entry name" value="Helicase_C"/>
    <property type="match status" value="1"/>
</dbReference>
<evidence type="ECO:0000259" key="7">
    <source>
        <dbReference type="PROSITE" id="PS51194"/>
    </source>
</evidence>
<dbReference type="Proteomes" id="UP001157125">
    <property type="component" value="Unassembled WGS sequence"/>
</dbReference>
<evidence type="ECO:0000256" key="4">
    <source>
        <dbReference type="ARBA" id="ARBA00022840"/>
    </source>
</evidence>
<evidence type="ECO:0000259" key="6">
    <source>
        <dbReference type="PROSITE" id="PS51192"/>
    </source>
</evidence>
<keyword evidence="9" id="KW-1185">Reference proteome</keyword>
<keyword evidence="4" id="KW-0067">ATP-binding</keyword>
<dbReference type="Gene3D" id="3.40.50.300">
    <property type="entry name" value="P-loop containing nucleotide triphosphate hydrolases"/>
    <property type="match status" value="2"/>
</dbReference>
<organism evidence="8 9">
    <name type="scientific">Demequina litorisediminis</name>
    <dbReference type="NCBI Taxonomy" id="1849022"/>
    <lineage>
        <taxon>Bacteria</taxon>
        <taxon>Bacillati</taxon>
        <taxon>Actinomycetota</taxon>
        <taxon>Actinomycetes</taxon>
        <taxon>Micrococcales</taxon>
        <taxon>Demequinaceae</taxon>
        <taxon>Demequina</taxon>
    </lineage>
</organism>
<dbReference type="SUPFAM" id="SSF52540">
    <property type="entry name" value="P-loop containing nucleoside triphosphate hydrolases"/>
    <property type="match status" value="2"/>
</dbReference>
<dbReference type="InterPro" id="IPR001650">
    <property type="entry name" value="Helicase_C-like"/>
</dbReference>
<protein>
    <recommendedName>
        <fullName evidence="10">ATP-dependent RNA helicase RhlE</fullName>
    </recommendedName>
</protein>
<comment type="caution">
    <text evidence="8">The sequence shown here is derived from an EMBL/GenBank/DDBJ whole genome shotgun (WGS) entry which is preliminary data.</text>
</comment>
<evidence type="ECO:0000313" key="8">
    <source>
        <dbReference type="EMBL" id="GMA37137.1"/>
    </source>
</evidence>
<evidence type="ECO:0000256" key="3">
    <source>
        <dbReference type="ARBA" id="ARBA00022806"/>
    </source>
</evidence>
<dbReference type="InterPro" id="IPR050079">
    <property type="entry name" value="DEAD_box_RNA_helicase"/>
</dbReference>
<dbReference type="PANTHER" id="PTHR47959:SF13">
    <property type="entry name" value="ATP-DEPENDENT RNA HELICASE RHLE"/>
    <property type="match status" value="1"/>
</dbReference>
<proteinExistence type="inferred from homology"/>
<dbReference type="Pfam" id="PF00270">
    <property type="entry name" value="DEAD"/>
    <property type="match status" value="1"/>
</dbReference>
<feature type="domain" description="Helicase ATP-binding" evidence="6">
    <location>
        <begin position="20"/>
        <end position="194"/>
    </location>
</feature>
<gene>
    <name evidence="8" type="ORF">GCM10025876_33410</name>
</gene>
<evidence type="ECO:0008006" key="10">
    <source>
        <dbReference type="Google" id="ProtNLM"/>
    </source>
</evidence>
<dbReference type="PROSITE" id="PS51192">
    <property type="entry name" value="HELICASE_ATP_BIND_1"/>
    <property type="match status" value="1"/>
</dbReference>
<accession>A0ABQ6IGU2</accession>
<dbReference type="InterPro" id="IPR044742">
    <property type="entry name" value="DEAD/DEAH_RhlB"/>
</dbReference>
<evidence type="ECO:0000256" key="5">
    <source>
        <dbReference type="ARBA" id="ARBA00038437"/>
    </source>
</evidence>
<sequence length="369" mass="40209">MRALAQAGITTPFPIQAATIADALAGSDVLGKARTGSGKTLGFGLPTLARLADSGRPRAHRPHAVVLVPTREPAMQVHDALEPLAHTLDVSLRLVAGGLSMPKQIAALERGVHLVVATPGRLADLVRRGHADMSAVQVVVLDEADHMAEMGFMTEIEEILAEVPSDAQHLLFSATLDGDVDRLVTEHMHSPVLHDVTDADEASAMRHVVLNISPHLKYDMSIRIASREGRTIVFVRTKMACDRVAEQMRAAGVRATALHGDMDQNARNVAIDAFRSGRVPVLVATDVAARGIHVDDVDLVLRLTRPPTPRTTPTGQGARRVLAPQAWWSLLRCRISARRWTGWWTPRVSTSCSARCARPMPRRLPWWMP</sequence>
<dbReference type="PANTHER" id="PTHR47959">
    <property type="entry name" value="ATP-DEPENDENT RNA HELICASE RHLE-RELATED"/>
    <property type="match status" value="1"/>
</dbReference>
<name>A0ABQ6IGU2_9MICO</name>
<dbReference type="SMART" id="SM00487">
    <property type="entry name" value="DEXDc"/>
    <property type="match status" value="1"/>
</dbReference>
<dbReference type="EMBL" id="BSUN01000001">
    <property type="protein sequence ID" value="GMA37137.1"/>
    <property type="molecule type" value="Genomic_DNA"/>
</dbReference>
<reference evidence="9" key="1">
    <citation type="journal article" date="2019" name="Int. J. Syst. Evol. Microbiol.">
        <title>The Global Catalogue of Microorganisms (GCM) 10K type strain sequencing project: providing services to taxonomists for standard genome sequencing and annotation.</title>
        <authorList>
            <consortium name="The Broad Institute Genomics Platform"/>
            <consortium name="The Broad Institute Genome Sequencing Center for Infectious Disease"/>
            <person name="Wu L."/>
            <person name="Ma J."/>
        </authorList>
    </citation>
    <scope>NUCLEOTIDE SEQUENCE [LARGE SCALE GENOMIC DNA]</scope>
    <source>
        <strain evidence="9">NBRC 112299</strain>
    </source>
</reference>
<feature type="domain" description="Helicase C-terminal" evidence="7">
    <location>
        <begin position="217"/>
        <end position="369"/>
    </location>
</feature>
<evidence type="ECO:0000313" key="9">
    <source>
        <dbReference type="Proteomes" id="UP001157125"/>
    </source>
</evidence>
<dbReference type="CDD" id="cd00268">
    <property type="entry name" value="DEADc"/>
    <property type="match status" value="1"/>
</dbReference>